<keyword evidence="1" id="KW-0175">Coiled coil</keyword>
<keyword evidence="3" id="KW-1133">Transmembrane helix</keyword>
<dbReference type="Gene3D" id="3.30.70.1070">
    <property type="entry name" value="Sporulation related repeat"/>
    <property type="match status" value="1"/>
</dbReference>
<dbReference type="SUPFAM" id="SSF110997">
    <property type="entry name" value="Sporulation related repeat"/>
    <property type="match status" value="1"/>
</dbReference>
<dbReference type="InterPro" id="IPR036680">
    <property type="entry name" value="SPOR-like_sf"/>
</dbReference>
<reference evidence="5 7" key="1">
    <citation type="journal article" date="2011" name="J. Bacteriol.">
        <title>Draft genome sequence of the thermoalkaliphilic Caldalkalibacillus thermarum strain TA2.A1.</title>
        <authorList>
            <person name="Kalamorz F."/>
            <person name="Keis S."/>
            <person name="McMillan D.G."/>
            <person name="Olsson K."/>
            <person name="Stanton J.A."/>
            <person name="Stockwell P."/>
            <person name="Black M.A."/>
            <person name="Klingeman D.M."/>
            <person name="Land M.L."/>
            <person name="Han C.S."/>
            <person name="Martin S.L."/>
            <person name="Becher S.A."/>
            <person name="Peddie C.J."/>
            <person name="Morgan H.W."/>
            <person name="Matthies D."/>
            <person name="Preiss L."/>
            <person name="Meier T."/>
            <person name="Brown S.D."/>
            <person name="Cook G.M."/>
        </authorList>
    </citation>
    <scope>NUCLEOTIDE SEQUENCE [LARGE SCALE GENOMIC DNA]</scope>
    <source>
        <strain evidence="5 7">TA2.A1</strain>
    </source>
</reference>
<dbReference type="OrthoDB" id="2427034at2"/>
<feature type="compositionally biased region" description="Basic and acidic residues" evidence="2">
    <location>
        <begin position="281"/>
        <end position="302"/>
    </location>
</feature>
<dbReference type="Proteomes" id="UP000825179">
    <property type="component" value="Chromosome"/>
</dbReference>
<evidence type="ECO:0000256" key="2">
    <source>
        <dbReference type="SAM" id="MobiDB-lite"/>
    </source>
</evidence>
<evidence type="ECO:0000313" key="5">
    <source>
        <dbReference type="EMBL" id="EGL81596.1"/>
    </source>
</evidence>
<dbReference type="GO" id="GO:0042834">
    <property type="term" value="F:peptidoglycan binding"/>
    <property type="evidence" value="ECO:0007669"/>
    <property type="project" value="InterPro"/>
</dbReference>
<keyword evidence="3" id="KW-0812">Transmembrane</keyword>
<dbReference type="RefSeq" id="WP_007506319.1">
    <property type="nucleotide sequence ID" value="NZ_AFCE01000164.1"/>
</dbReference>
<dbReference type="InterPro" id="IPR014717">
    <property type="entry name" value="Transl_elong_EF1B/ribsomal_bS6"/>
</dbReference>
<evidence type="ECO:0000256" key="1">
    <source>
        <dbReference type="SAM" id="Coils"/>
    </source>
</evidence>
<feature type="compositionally biased region" description="Basic and acidic residues" evidence="2">
    <location>
        <begin position="131"/>
        <end position="143"/>
    </location>
</feature>
<evidence type="ECO:0000256" key="3">
    <source>
        <dbReference type="SAM" id="Phobius"/>
    </source>
</evidence>
<evidence type="ECO:0000313" key="6">
    <source>
        <dbReference type="EMBL" id="QZT33515.1"/>
    </source>
</evidence>
<dbReference type="EMBL" id="AFCE01000164">
    <property type="protein sequence ID" value="EGL81596.1"/>
    <property type="molecule type" value="Genomic_DNA"/>
</dbReference>
<organism evidence="5 7">
    <name type="scientific">Caldalkalibacillus thermarum (strain TA2.A1)</name>
    <dbReference type="NCBI Taxonomy" id="986075"/>
    <lineage>
        <taxon>Bacteria</taxon>
        <taxon>Bacillati</taxon>
        <taxon>Bacillota</taxon>
        <taxon>Bacilli</taxon>
        <taxon>Bacillales</taxon>
        <taxon>Bacillaceae</taxon>
        <taxon>Caldalkalibacillus</taxon>
    </lineage>
</organism>
<dbReference type="KEGG" id="cthu:HUR95_14900"/>
<feature type="region of interest" description="Disordered" evidence="2">
    <location>
        <begin position="114"/>
        <end position="180"/>
    </location>
</feature>
<dbReference type="PROSITE" id="PS51724">
    <property type="entry name" value="SPOR"/>
    <property type="match status" value="1"/>
</dbReference>
<dbReference type="AlphaFoldDB" id="F5LAM4"/>
<protein>
    <submittedName>
        <fullName evidence="6">SPOR domain-containing protein</fullName>
    </submittedName>
    <submittedName>
        <fullName evidence="5">Sporulation domain-containing protein</fullName>
    </submittedName>
</protein>
<reference evidence="6" key="3">
    <citation type="submission" date="2021-08" db="EMBL/GenBank/DDBJ databases">
        <authorList>
            <person name="de Jong S."/>
            <person name="van den Broek M."/>
            <person name="Merkel A."/>
            <person name="de la Torre Cortes P."/>
            <person name="Kalamorz F."/>
            <person name="Cook G."/>
            <person name="van Loosdrecht M."/>
            <person name="McMillan D."/>
        </authorList>
    </citation>
    <scope>NUCLEOTIDE SEQUENCE</scope>
    <source>
        <strain evidence="6">TA2.A1</strain>
    </source>
</reference>
<keyword evidence="8" id="KW-1185">Reference proteome</keyword>
<feature type="transmembrane region" description="Helical" evidence="3">
    <location>
        <begin position="12"/>
        <end position="31"/>
    </location>
</feature>
<reference evidence="6 8" key="2">
    <citation type="journal article" date="2020" name="Extremophiles">
        <title>Genomic analysis of Caldalkalibacillus thermarum TA2.A1 reveals aerobic alkaliphilic metabolism and evolutionary hallmarks linking alkaliphilic bacteria and plant life.</title>
        <authorList>
            <person name="de Jong S.I."/>
            <person name="van den Broek M.A."/>
            <person name="Merkel A.Y."/>
            <person name="de la Torre Cortes P."/>
            <person name="Kalamorz F."/>
            <person name="Cook G.M."/>
            <person name="van Loosdrecht M.C.M."/>
            <person name="McMillan D.G.G."/>
        </authorList>
    </citation>
    <scope>NUCLEOTIDE SEQUENCE [LARGE SCALE GENOMIC DNA]</scope>
    <source>
        <strain evidence="6 8">TA2.A1</strain>
    </source>
</reference>
<keyword evidence="3" id="KW-0472">Membrane</keyword>
<name>F5LAM4_CALTT</name>
<feature type="region of interest" description="Disordered" evidence="2">
    <location>
        <begin position="276"/>
        <end position="311"/>
    </location>
</feature>
<feature type="coiled-coil region" evidence="1">
    <location>
        <begin position="34"/>
        <end position="68"/>
    </location>
</feature>
<gene>
    <name evidence="5" type="ORF">CathTA2_2959</name>
    <name evidence="6" type="ORF">HUR95_14900</name>
</gene>
<dbReference type="EMBL" id="CP082237">
    <property type="protein sequence ID" value="QZT33515.1"/>
    <property type="molecule type" value="Genomic_DNA"/>
</dbReference>
<dbReference type="InterPro" id="IPR007730">
    <property type="entry name" value="SPOR-like_dom"/>
</dbReference>
<evidence type="ECO:0000313" key="8">
    <source>
        <dbReference type="Proteomes" id="UP000825179"/>
    </source>
</evidence>
<evidence type="ECO:0000259" key="4">
    <source>
        <dbReference type="PROSITE" id="PS51724"/>
    </source>
</evidence>
<sequence length="524" mass="57507">MSFELGLNKKTDLVLIVLVLLLAGFSVWFYTGKLKQVQDDINRVQAEIVQEEQSIETLSGEIKEREQALAQNTLFLQEKVPVAPLVDQFLLNLGRIQKETDTFILNIHISHQDADGLRPAPLEPQDTDGAAEGHIDGEGHTDGDDGQPDAVPQVDSGENPGLESPELELEPGYSQPPLDVPENVKQVTYSLTVAAPDFGRLEQFVSQVENLPRITKVEALSFAGLDELSAASAEETSLTFRLDVATFYVAEMDNLVADLPQAEFLAPSGKENPLFGGVLRSSDREDTAPAADKDSSAADQDHAAVGGADQAGDSSRFVQEINDLTYYVLQAGAFDTLKRAQRAAEHFQVKGWPVFIQQEILPYRVYIGMTASFRDALALAEYYQARGVEVYLRPFNIPPLADRHVAEGEAEMWHRFVMAGDELIRIYSQAAVHGGLAVSGENVPDVQDKQHSFAAAARALSEKLDPHLAELTGAMTAATEQGLKHLDDYEKTGKREHLVRLHEAVMRYLIAYEKLISALTSGSK</sequence>
<evidence type="ECO:0000313" key="7">
    <source>
        <dbReference type="Proteomes" id="UP000010716"/>
    </source>
</evidence>
<dbReference type="Gene3D" id="3.30.70.60">
    <property type="match status" value="1"/>
</dbReference>
<accession>F5LAM4</accession>
<dbReference type="Proteomes" id="UP000010716">
    <property type="component" value="Unassembled WGS sequence"/>
</dbReference>
<proteinExistence type="predicted"/>
<feature type="domain" description="SPOR" evidence="4">
    <location>
        <begin position="321"/>
        <end position="399"/>
    </location>
</feature>